<comment type="caution">
    <text evidence="3">The sequence shown here is derived from an EMBL/GenBank/DDBJ whole genome shotgun (WGS) entry which is preliminary data.</text>
</comment>
<name>A0ABV8P1Z5_9BURK</name>
<gene>
    <name evidence="3" type="ORF">ACFOY1_12125</name>
</gene>
<sequence>MSASHIDIASVPEETISQLLQRRAQEEPDTVYLQYKGESCTLAQLDRHVSQLANRLIELGVRKGDHVALMLPNHPDHVIAMYALTRLGAVRVPVNIHLKGAALRHVFDSLKPIAMIADAAHAGALRDVQVRVPLCLWRGGPGEGGVSFESYLDCSDVAPEVAIDPDDILALTPSSGTTGAPKGVLKSDRTLRAGPMAILRLTEARHGDVFLLWESLHHGAGVAVVISALIGGTRLAMLEKFSASRFWDDARRYGATHIHYLGSVVPMLLKQPPREGDRGHGVRIAWGGGCPPHLWSDFSQRFGVEMREGYGLSEMITFVTANPHGPAGSVGKPLEYFDVDLIDDQGKGVADGDSGEIIVRARAEGLGFLGYYDNPEADRAARRGDWFCTGDLGRRDAQGFYYYAGRKKDMLRRRGINISSWEVERVFAEHPAIEEAALVGVPSDLGEDELKLFVRLKAGAELDPLDLIKWSEPRLPYFQIPRYVAFIEQFPKTATQRIQKKELSREVAGVWCLDDTAYVIRK</sequence>
<dbReference type="InterPro" id="IPR020845">
    <property type="entry name" value="AMP-binding_CS"/>
</dbReference>
<dbReference type="RefSeq" id="WP_217965613.1">
    <property type="nucleotide sequence ID" value="NZ_JAHTBN010000007.1"/>
</dbReference>
<evidence type="ECO:0000259" key="1">
    <source>
        <dbReference type="Pfam" id="PF00501"/>
    </source>
</evidence>
<dbReference type="PANTHER" id="PTHR43767:SF1">
    <property type="entry name" value="NONRIBOSOMAL PEPTIDE SYNTHASE PES1 (EUROFUNG)-RELATED"/>
    <property type="match status" value="1"/>
</dbReference>
<feature type="domain" description="AMP-binding enzyme C-terminal" evidence="2">
    <location>
        <begin position="422"/>
        <end position="495"/>
    </location>
</feature>
<evidence type="ECO:0000259" key="2">
    <source>
        <dbReference type="Pfam" id="PF13193"/>
    </source>
</evidence>
<dbReference type="InterPro" id="IPR050237">
    <property type="entry name" value="ATP-dep_AMP-bd_enzyme"/>
</dbReference>
<dbReference type="Pfam" id="PF13193">
    <property type="entry name" value="AMP-binding_C"/>
    <property type="match status" value="1"/>
</dbReference>
<dbReference type="Proteomes" id="UP001595848">
    <property type="component" value="Unassembled WGS sequence"/>
</dbReference>
<feature type="domain" description="AMP-dependent synthetase/ligase" evidence="1">
    <location>
        <begin position="20"/>
        <end position="362"/>
    </location>
</feature>
<evidence type="ECO:0000313" key="4">
    <source>
        <dbReference type="Proteomes" id="UP001595848"/>
    </source>
</evidence>
<keyword evidence="4" id="KW-1185">Reference proteome</keyword>
<dbReference type="EMBL" id="JBHSBV010000004">
    <property type="protein sequence ID" value="MFC4201702.1"/>
    <property type="molecule type" value="Genomic_DNA"/>
</dbReference>
<reference evidence="4" key="1">
    <citation type="journal article" date="2019" name="Int. J. Syst. Evol. Microbiol.">
        <title>The Global Catalogue of Microorganisms (GCM) 10K type strain sequencing project: providing services to taxonomists for standard genome sequencing and annotation.</title>
        <authorList>
            <consortium name="The Broad Institute Genomics Platform"/>
            <consortium name="The Broad Institute Genome Sequencing Center for Infectious Disease"/>
            <person name="Wu L."/>
            <person name="Ma J."/>
        </authorList>
    </citation>
    <scope>NUCLEOTIDE SEQUENCE [LARGE SCALE GENOMIC DNA]</scope>
    <source>
        <strain evidence="4">LMG 24813</strain>
    </source>
</reference>
<evidence type="ECO:0000313" key="3">
    <source>
        <dbReference type="EMBL" id="MFC4201702.1"/>
    </source>
</evidence>
<dbReference type="PANTHER" id="PTHR43767">
    <property type="entry name" value="LONG-CHAIN-FATTY-ACID--COA LIGASE"/>
    <property type="match status" value="1"/>
</dbReference>
<dbReference type="PROSITE" id="PS00455">
    <property type="entry name" value="AMP_BINDING"/>
    <property type="match status" value="1"/>
</dbReference>
<accession>A0ABV8P1Z5</accession>
<protein>
    <submittedName>
        <fullName evidence="3">AMP-binding protein</fullName>
    </submittedName>
</protein>
<dbReference type="Pfam" id="PF00501">
    <property type="entry name" value="AMP-binding"/>
    <property type="match status" value="1"/>
</dbReference>
<organism evidence="3 4">
    <name type="scientific">Candidimonas humi</name>
    <dbReference type="NCBI Taxonomy" id="683355"/>
    <lineage>
        <taxon>Bacteria</taxon>
        <taxon>Pseudomonadati</taxon>
        <taxon>Pseudomonadota</taxon>
        <taxon>Betaproteobacteria</taxon>
        <taxon>Burkholderiales</taxon>
        <taxon>Alcaligenaceae</taxon>
        <taxon>Candidimonas</taxon>
    </lineage>
</organism>
<proteinExistence type="predicted"/>
<dbReference type="InterPro" id="IPR025110">
    <property type="entry name" value="AMP-bd_C"/>
</dbReference>
<dbReference type="InterPro" id="IPR000873">
    <property type="entry name" value="AMP-dep_synth/lig_dom"/>
</dbReference>